<dbReference type="PANTHER" id="PTHR43877">
    <property type="entry name" value="AMINOALKYLPHOSPHONATE N-ACETYLTRANSFERASE-RELATED-RELATED"/>
    <property type="match status" value="1"/>
</dbReference>
<dbReference type="RefSeq" id="WP_204008701.1">
    <property type="nucleotide sequence ID" value="NZ_BOPG01000083.1"/>
</dbReference>
<protein>
    <recommendedName>
        <fullName evidence="3">N-acetyltransferase domain-containing protein</fullName>
    </recommendedName>
</protein>
<organism evidence="4 5">
    <name type="scientific">Virgisporangium aurantiacum</name>
    <dbReference type="NCBI Taxonomy" id="175570"/>
    <lineage>
        <taxon>Bacteria</taxon>
        <taxon>Bacillati</taxon>
        <taxon>Actinomycetota</taxon>
        <taxon>Actinomycetes</taxon>
        <taxon>Micromonosporales</taxon>
        <taxon>Micromonosporaceae</taxon>
        <taxon>Virgisporangium</taxon>
    </lineage>
</organism>
<proteinExistence type="predicted"/>
<accession>A0A8J3ZH48</accession>
<dbReference type="InterPro" id="IPR000182">
    <property type="entry name" value="GNAT_dom"/>
</dbReference>
<dbReference type="Proteomes" id="UP000612585">
    <property type="component" value="Unassembled WGS sequence"/>
</dbReference>
<dbReference type="CDD" id="cd04301">
    <property type="entry name" value="NAT_SF"/>
    <property type="match status" value="2"/>
</dbReference>
<keyword evidence="2" id="KW-0012">Acyltransferase</keyword>
<dbReference type="SUPFAM" id="SSF55729">
    <property type="entry name" value="Acyl-CoA N-acyltransferases (Nat)"/>
    <property type="match status" value="2"/>
</dbReference>
<dbReference type="EMBL" id="BOPG01000083">
    <property type="protein sequence ID" value="GIJ62812.1"/>
    <property type="molecule type" value="Genomic_DNA"/>
</dbReference>
<keyword evidence="5" id="KW-1185">Reference proteome</keyword>
<feature type="domain" description="N-acetyltransferase" evidence="3">
    <location>
        <begin position="8"/>
        <end position="166"/>
    </location>
</feature>
<sequence>MPELTLPFTTRPYQPGDAAALTALYNEVEQAAGGHPGYVEDETQGVLDAVVRNLESDSRLVFSDDGDLIAAGIVATPPPDGYRFDSFGGVVPKWRGRGVGRAVLGWQIARAREIHQAAGSPDGWVIETNAAVGDDAVRLFERFQFAPVRYFFEMVAPAKDLHKAVPSGLRVQPYEPRFEGALYEAHMDAFSDHWGYQKRELDSWAGFTVRSDSFRSDLSRLAFDGEDLAGYVLSYDDADDDRVYIGQVGTRRPWRRRGLAGALLADVIAGTAAAGKGFAYLSVDADSPTGAVGVYEGVGFEVETRSVAYRTDL</sequence>
<dbReference type="Gene3D" id="3.40.630.30">
    <property type="match status" value="1"/>
</dbReference>
<dbReference type="Pfam" id="PF00583">
    <property type="entry name" value="Acetyltransf_1"/>
    <property type="match status" value="1"/>
</dbReference>
<evidence type="ECO:0000313" key="4">
    <source>
        <dbReference type="EMBL" id="GIJ62812.1"/>
    </source>
</evidence>
<comment type="caution">
    <text evidence="4">The sequence shown here is derived from an EMBL/GenBank/DDBJ whole genome shotgun (WGS) entry which is preliminary data.</text>
</comment>
<evidence type="ECO:0000313" key="5">
    <source>
        <dbReference type="Proteomes" id="UP000612585"/>
    </source>
</evidence>
<name>A0A8J3ZH48_9ACTN</name>
<keyword evidence="1" id="KW-0808">Transferase</keyword>
<dbReference type="InterPro" id="IPR050832">
    <property type="entry name" value="Bact_Acetyltransf"/>
</dbReference>
<gene>
    <name evidence="4" type="ORF">Vau01_103280</name>
</gene>
<dbReference type="PANTHER" id="PTHR43877:SF1">
    <property type="entry name" value="ACETYLTRANSFERASE"/>
    <property type="match status" value="1"/>
</dbReference>
<evidence type="ECO:0000256" key="2">
    <source>
        <dbReference type="ARBA" id="ARBA00023315"/>
    </source>
</evidence>
<dbReference type="AlphaFoldDB" id="A0A8J3ZH48"/>
<evidence type="ECO:0000259" key="3">
    <source>
        <dbReference type="PROSITE" id="PS51186"/>
    </source>
</evidence>
<evidence type="ECO:0000256" key="1">
    <source>
        <dbReference type="ARBA" id="ARBA00022679"/>
    </source>
</evidence>
<reference evidence="4" key="1">
    <citation type="submission" date="2021-01" db="EMBL/GenBank/DDBJ databases">
        <title>Whole genome shotgun sequence of Virgisporangium aurantiacum NBRC 16421.</title>
        <authorList>
            <person name="Komaki H."/>
            <person name="Tamura T."/>
        </authorList>
    </citation>
    <scope>NUCLEOTIDE SEQUENCE</scope>
    <source>
        <strain evidence="4">NBRC 16421</strain>
    </source>
</reference>
<dbReference type="GO" id="GO:0016747">
    <property type="term" value="F:acyltransferase activity, transferring groups other than amino-acyl groups"/>
    <property type="evidence" value="ECO:0007669"/>
    <property type="project" value="InterPro"/>
</dbReference>
<dbReference type="InterPro" id="IPR016181">
    <property type="entry name" value="Acyl_CoA_acyltransferase"/>
</dbReference>
<dbReference type="PROSITE" id="PS51186">
    <property type="entry name" value="GNAT"/>
    <property type="match status" value="2"/>
</dbReference>
<feature type="domain" description="N-acetyltransferase" evidence="3">
    <location>
        <begin position="169"/>
        <end position="313"/>
    </location>
</feature>